<keyword evidence="3" id="KW-1185">Reference proteome</keyword>
<dbReference type="AlphaFoldDB" id="A0ABD3ID70"/>
<reference evidence="2 3" key="1">
    <citation type="submission" date="2024-09" db="EMBL/GenBank/DDBJ databases">
        <title>Chromosome-scale assembly of Riccia sorocarpa.</title>
        <authorList>
            <person name="Paukszto L."/>
        </authorList>
    </citation>
    <scope>NUCLEOTIDE SEQUENCE [LARGE SCALE GENOMIC DNA]</scope>
    <source>
        <strain evidence="2">LP-2024</strain>
        <tissue evidence="2">Aerial parts of the thallus</tissue>
    </source>
</reference>
<comment type="caution">
    <text evidence="2">The sequence shown here is derived from an EMBL/GenBank/DDBJ whole genome shotgun (WGS) entry which is preliminary data.</text>
</comment>
<name>A0ABD3ID70_9MARC</name>
<gene>
    <name evidence="2" type="ORF">R1sor_019685</name>
</gene>
<dbReference type="Proteomes" id="UP001633002">
    <property type="component" value="Unassembled WGS sequence"/>
</dbReference>
<sequence length="172" mass="19910">MYFKLRKNWSNVDVVLIKDPTTVRWPILRLKMVANGAILGHLYKAFLDSDLPQSQDDTGRNDDTRKKRSYNSLKRSKSDPLAAVQKKENKRKEKRLTEQSINACLSFVCSCKTECMRKVNKKDVCKEREFFFKEPYAKRIEYIFPSSTMKVLLKGRCSLFAGKLFASLLSGP</sequence>
<organism evidence="2 3">
    <name type="scientific">Riccia sorocarpa</name>
    <dbReference type="NCBI Taxonomy" id="122646"/>
    <lineage>
        <taxon>Eukaryota</taxon>
        <taxon>Viridiplantae</taxon>
        <taxon>Streptophyta</taxon>
        <taxon>Embryophyta</taxon>
        <taxon>Marchantiophyta</taxon>
        <taxon>Marchantiopsida</taxon>
        <taxon>Marchantiidae</taxon>
        <taxon>Marchantiales</taxon>
        <taxon>Ricciaceae</taxon>
        <taxon>Riccia</taxon>
    </lineage>
</organism>
<proteinExistence type="predicted"/>
<feature type="compositionally biased region" description="Basic and acidic residues" evidence="1">
    <location>
        <begin position="85"/>
        <end position="94"/>
    </location>
</feature>
<evidence type="ECO:0000256" key="1">
    <source>
        <dbReference type="SAM" id="MobiDB-lite"/>
    </source>
</evidence>
<dbReference type="EMBL" id="JBJQOH010000001">
    <property type="protein sequence ID" value="KAL3701663.1"/>
    <property type="molecule type" value="Genomic_DNA"/>
</dbReference>
<protein>
    <submittedName>
        <fullName evidence="2">Uncharacterized protein</fullName>
    </submittedName>
</protein>
<accession>A0ABD3ID70</accession>
<feature type="region of interest" description="Disordered" evidence="1">
    <location>
        <begin position="53"/>
        <end position="94"/>
    </location>
</feature>
<evidence type="ECO:0000313" key="3">
    <source>
        <dbReference type="Proteomes" id="UP001633002"/>
    </source>
</evidence>
<evidence type="ECO:0000313" key="2">
    <source>
        <dbReference type="EMBL" id="KAL3701663.1"/>
    </source>
</evidence>